<feature type="chain" id="PRO_5029710676" evidence="1">
    <location>
        <begin position="23"/>
        <end position="502"/>
    </location>
</feature>
<feature type="signal peptide" evidence="1">
    <location>
        <begin position="1"/>
        <end position="22"/>
    </location>
</feature>
<dbReference type="AlphaFoldDB" id="A0A7I7KVQ0"/>
<dbReference type="Proteomes" id="UP000465866">
    <property type="component" value="Chromosome"/>
</dbReference>
<keyword evidence="1" id="KW-0732">Signal</keyword>
<dbReference type="RefSeq" id="WP_163775834.1">
    <property type="nucleotide sequence ID" value="NZ_AP022569.1"/>
</dbReference>
<dbReference type="KEGG" id="mcoo:MCOO_15730"/>
<dbReference type="Gene3D" id="2.130.10.10">
    <property type="entry name" value="YVTN repeat-like/Quinoprotein amine dehydrogenase"/>
    <property type="match status" value="1"/>
</dbReference>
<sequence>MRTAALCVVAILVAVSGGISVAEPPPGFDPRFDVWRTSAPAASCRPADRVETGLQGEVTLEDRASGRSTQGYACNIDLVGQYQGKGANFISASYKNCTYVGATWPHTDGVAVVDASDPSRPQLTDNLTEPAMVGGTWESLKVNEARGLLAATGVPFYTGFGYFSIYDISQDCAHPRLLNFGRGSLPGMRIGMLTHEGAFSPDGNTYWSSGSMWVTALDVSDPTDPHTVWSAPAGLGTHGMGFTPDGDTMYMSTLAGVNILDTSAIQDRAQPGFTMHQLLPLRGDKHWADGQFTQHSIYVTYRGVPHIFTVDESGSGGVKLFDAFDPANLLLRNDIKLAINLPAHQDRWMSSAINDGFFGYDPHYCSVDRQDDPLALACGWQQSGIRVFDVRDPEHIREIAYYNPPAQTGKQAELTNSVHAVFGKLMAAPLSGTLAVSRAILAGDVRPDGSITAARNSQHVGNDMTADWCMSPPEFRGNMLVVTCSDNGLMALVLDPRVYPPR</sequence>
<evidence type="ECO:0000256" key="1">
    <source>
        <dbReference type="SAM" id="SignalP"/>
    </source>
</evidence>
<evidence type="ECO:0000313" key="2">
    <source>
        <dbReference type="EMBL" id="BBX45558.1"/>
    </source>
</evidence>
<name>A0A7I7KVQ0_9MYCO</name>
<dbReference type="SUPFAM" id="SSF75011">
    <property type="entry name" value="3-carboxy-cis,cis-mucoante lactonizing enzyme"/>
    <property type="match status" value="1"/>
</dbReference>
<organism evidence="2 3">
    <name type="scientific">Mycobacterium cookii</name>
    <dbReference type="NCBI Taxonomy" id="1775"/>
    <lineage>
        <taxon>Bacteria</taxon>
        <taxon>Bacillati</taxon>
        <taxon>Actinomycetota</taxon>
        <taxon>Actinomycetes</taxon>
        <taxon>Mycobacteriales</taxon>
        <taxon>Mycobacteriaceae</taxon>
        <taxon>Mycobacterium</taxon>
    </lineage>
</organism>
<protein>
    <submittedName>
        <fullName evidence="2">Uncharacterized protein</fullName>
    </submittedName>
</protein>
<dbReference type="InterPro" id="IPR015943">
    <property type="entry name" value="WD40/YVTN_repeat-like_dom_sf"/>
</dbReference>
<keyword evidence="3" id="KW-1185">Reference proteome</keyword>
<evidence type="ECO:0000313" key="3">
    <source>
        <dbReference type="Proteomes" id="UP000465866"/>
    </source>
</evidence>
<dbReference type="EMBL" id="AP022569">
    <property type="protein sequence ID" value="BBX45558.1"/>
    <property type="molecule type" value="Genomic_DNA"/>
</dbReference>
<gene>
    <name evidence="2" type="ORF">MCOO_15730</name>
</gene>
<reference evidence="2 3" key="1">
    <citation type="journal article" date="2019" name="Emerg. Microbes Infect.">
        <title>Comprehensive subspecies identification of 175 nontuberculous mycobacteria species based on 7547 genomic profiles.</title>
        <authorList>
            <person name="Matsumoto Y."/>
            <person name="Kinjo T."/>
            <person name="Motooka D."/>
            <person name="Nabeya D."/>
            <person name="Jung N."/>
            <person name="Uechi K."/>
            <person name="Horii T."/>
            <person name="Iida T."/>
            <person name="Fujita J."/>
            <person name="Nakamura S."/>
        </authorList>
    </citation>
    <scope>NUCLEOTIDE SEQUENCE [LARGE SCALE GENOMIC DNA]</scope>
    <source>
        <strain evidence="2 3">JCM 12404</strain>
    </source>
</reference>
<proteinExistence type="predicted"/>
<accession>A0A7I7KVQ0</accession>